<feature type="domain" description="UBC core" evidence="5">
    <location>
        <begin position="231"/>
        <end position="378"/>
    </location>
</feature>
<dbReference type="GO" id="GO:0005524">
    <property type="term" value="F:ATP binding"/>
    <property type="evidence" value="ECO:0007669"/>
    <property type="project" value="UniProtKB-UniRule"/>
</dbReference>
<feature type="active site" description="Glycyl thioester intermediate" evidence="3">
    <location>
        <position position="316"/>
    </location>
</feature>
<dbReference type="EMBL" id="JABSTR010000001">
    <property type="protein sequence ID" value="KAH9362720.1"/>
    <property type="molecule type" value="Genomic_DNA"/>
</dbReference>
<dbReference type="PROSITE" id="PS00183">
    <property type="entry name" value="UBC_1"/>
    <property type="match status" value="1"/>
</dbReference>
<reference evidence="6 7" key="1">
    <citation type="journal article" date="2020" name="Cell">
        <title>Large-Scale Comparative Analyses of Tick Genomes Elucidate Their Genetic Diversity and Vector Capacities.</title>
        <authorList>
            <consortium name="Tick Genome and Microbiome Consortium (TIGMIC)"/>
            <person name="Jia N."/>
            <person name="Wang J."/>
            <person name="Shi W."/>
            <person name="Du L."/>
            <person name="Sun Y."/>
            <person name="Zhan W."/>
            <person name="Jiang J.F."/>
            <person name="Wang Q."/>
            <person name="Zhang B."/>
            <person name="Ji P."/>
            <person name="Bell-Sakyi L."/>
            <person name="Cui X.M."/>
            <person name="Yuan T.T."/>
            <person name="Jiang B.G."/>
            <person name="Yang W.F."/>
            <person name="Lam T.T."/>
            <person name="Chang Q.C."/>
            <person name="Ding S.J."/>
            <person name="Wang X.J."/>
            <person name="Zhu J.G."/>
            <person name="Ruan X.D."/>
            <person name="Zhao L."/>
            <person name="Wei J.T."/>
            <person name="Ye R.Z."/>
            <person name="Que T.C."/>
            <person name="Du C.H."/>
            <person name="Zhou Y.H."/>
            <person name="Cheng J.X."/>
            <person name="Dai P.F."/>
            <person name="Guo W.B."/>
            <person name="Han X.H."/>
            <person name="Huang E.J."/>
            <person name="Li L.F."/>
            <person name="Wei W."/>
            <person name="Gao Y.C."/>
            <person name="Liu J.Z."/>
            <person name="Shao H.Z."/>
            <person name="Wang X."/>
            <person name="Wang C.C."/>
            <person name="Yang T.C."/>
            <person name="Huo Q.B."/>
            <person name="Li W."/>
            <person name="Chen H.Y."/>
            <person name="Chen S.E."/>
            <person name="Zhou L.G."/>
            <person name="Ni X.B."/>
            <person name="Tian J.H."/>
            <person name="Sheng Y."/>
            <person name="Liu T."/>
            <person name="Pan Y.S."/>
            <person name="Xia L.Y."/>
            <person name="Li J."/>
            <person name="Zhao F."/>
            <person name="Cao W.C."/>
        </authorList>
    </citation>
    <scope>NUCLEOTIDE SEQUENCE [LARGE SCALE GENOMIC DNA]</scope>
    <source>
        <strain evidence="6">HaeL-2018</strain>
    </source>
</reference>
<dbReference type="PROSITE" id="PS50127">
    <property type="entry name" value="UBC_2"/>
    <property type="match status" value="1"/>
</dbReference>
<sequence>MVDSDARDTTRGGNATEQGVKFPLRRVKLAIHRITEVAIPHHLDILSKQRTIIEKYQKSKQWGKVHDEQIKASLTVKQLKAALYELETLRSQVNPSDLKQFESLVQPASEATVQQVRSFTELCLPVGPGAEFFPQAQAISHEVESAQEAEDLSLGPQPFLIEHIPDNTAAYKSWYSLKKDQRERVESIEEHVTQAEEHVSRGTQHLARAAKLRGALLPVTGALVGLTVGGPVGLVLGTKMALLGCTLGAGILGRTIKARAFYLSQQLNTARRTARRRSESCEIKPQDVQGFEHQCQEVTFRTRIYHCNINSQGVICLDILKDNWSPALTISKVLLSICSLLTDCNPADPLVGSIATQFMQQREEHDRIARLWTKRYAT</sequence>
<comment type="similarity">
    <text evidence="4">Belongs to the ubiquitin-conjugating enzyme family.</text>
</comment>
<dbReference type="InterPro" id="IPR016135">
    <property type="entry name" value="UBQ-conjugating_enzyme/RWD"/>
</dbReference>
<dbReference type="VEuPathDB" id="VectorBase:HLOH_040847"/>
<keyword evidence="1" id="KW-0808">Transferase</keyword>
<dbReference type="SUPFAM" id="SSF54495">
    <property type="entry name" value="UBC-like"/>
    <property type="match status" value="1"/>
</dbReference>
<dbReference type="Pfam" id="PF26585">
    <property type="entry name" value="STX17_N"/>
    <property type="match status" value="1"/>
</dbReference>
<accession>A0A9J6FJW8</accession>
<gene>
    <name evidence="6" type="ORF">HPB48_001183</name>
</gene>
<dbReference type="AlphaFoldDB" id="A0A9J6FJW8"/>
<evidence type="ECO:0000256" key="4">
    <source>
        <dbReference type="RuleBase" id="RU362109"/>
    </source>
</evidence>
<keyword evidence="7" id="KW-1185">Reference proteome</keyword>
<evidence type="ECO:0000313" key="6">
    <source>
        <dbReference type="EMBL" id="KAH9362720.1"/>
    </source>
</evidence>
<dbReference type="OrthoDB" id="6502179at2759"/>
<evidence type="ECO:0000256" key="2">
    <source>
        <dbReference type="ARBA" id="ARBA00022786"/>
    </source>
</evidence>
<keyword evidence="2 4" id="KW-0833">Ubl conjugation pathway</keyword>
<evidence type="ECO:0000259" key="5">
    <source>
        <dbReference type="PROSITE" id="PS50127"/>
    </source>
</evidence>
<comment type="caution">
    <text evidence="6">The sequence shown here is derived from an EMBL/GenBank/DDBJ whole genome shotgun (WGS) entry which is preliminary data.</text>
</comment>
<keyword evidence="4" id="KW-0547">Nucleotide-binding</keyword>
<dbReference type="InterPro" id="IPR023313">
    <property type="entry name" value="UBQ-conjugating_AS"/>
</dbReference>
<dbReference type="SMART" id="SM00212">
    <property type="entry name" value="UBCc"/>
    <property type="match status" value="1"/>
</dbReference>
<dbReference type="Proteomes" id="UP000821853">
    <property type="component" value="Chromosome 1"/>
</dbReference>
<proteinExistence type="inferred from homology"/>
<dbReference type="Gene3D" id="1.20.5.110">
    <property type="match status" value="1"/>
</dbReference>
<dbReference type="PANTHER" id="PTHR24068">
    <property type="entry name" value="UBIQUITIN-CONJUGATING ENZYME E2"/>
    <property type="match status" value="1"/>
</dbReference>
<organism evidence="6 7">
    <name type="scientific">Haemaphysalis longicornis</name>
    <name type="common">Bush tick</name>
    <dbReference type="NCBI Taxonomy" id="44386"/>
    <lineage>
        <taxon>Eukaryota</taxon>
        <taxon>Metazoa</taxon>
        <taxon>Ecdysozoa</taxon>
        <taxon>Arthropoda</taxon>
        <taxon>Chelicerata</taxon>
        <taxon>Arachnida</taxon>
        <taxon>Acari</taxon>
        <taxon>Parasitiformes</taxon>
        <taxon>Ixodida</taxon>
        <taxon>Ixodoidea</taxon>
        <taxon>Ixodidae</taxon>
        <taxon>Haemaphysalinae</taxon>
        <taxon>Haemaphysalis</taxon>
    </lineage>
</organism>
<dbReference type="Pfam" id="PF00179">
    <property type="entry name" value="UQ_con"/>
    <property type="match status" value="1"/>
</dbReference>
<dbReference type="InterPro" id="IPR000608">
    <property type="entry name" value="UBC"/>
</dbReference>
<dbReference type="InterPro" id="IPR059001">
    <property type="entry name" value="STX17_N"/>
</dbReference>
<dbReference type="Gene3D" id="3.10.110.10">
    <property type="entry name" value="Ubiquitin Conjugating Enzyme"/>
    <property type="match status" value="1"/>
</dbReference>
<evidence type="ECO:0000256" key="3">
    <source>
        <dbReference type="PROSITE-ProRule" id="PRU10133"/>
    </source>
</evidence>
<name>A0A9J6FJW8_HAELO</name>
<keyword evidence="4" id="KW-0067">ATP-binding</keyword>
<evidence type="ECO:0000256" key="1">
    <source>
        <dbReference type="ARBA" id="ARBA00022679"/>
    </source>
</evidence>
<protein>
    <recommendedName>
        <fullName evidence="5">UBC core domain-containing protein</fullName>
    </recommendedName>
</protein>
<dbReference type="GO" id="GO:0016740">
    <property type="term" value="F:transferase activity"/>
    <property type="evidence" value="ECO:0007669"/>
    <property type="project" value="UniProtKB-KW"/>
</dbReference>
<evidence type="ECO:0000313" key="7">
    <source>
        <dbReference type="Proteomes" id="UP000821853"/>
    </source>
</evidence>